<dbReference type="InterPro" id="IPR043502">
    <property type="entry name" value="DNA/RNA_pol_sf"/>
</dbReference>
<dbReference type="PANTHER" id="PTHR19446">
    <property type="entry name" value="REVERSE TRANSCRIPTASES"/>
    <property type="match status" value="1"/>
</dbReference>
<name>A0ABM4TW91_DROSZ</name>
<feature type="domain" description="Reverse transcriptase" evidence="2">
    <location>
        <begin position="45"/>
        <end position="307"/>
    </location>
</feature>
<organism evidence="3 4">
    <name type="scientific">Drosophila suzukii</name>
    <name type="common">Spotted-wing drosophila fruit fly</name>
    <dbReference type="NCBI Taxonomy" id="28584"/>
    <lineage>
        <taxon>Eukaryota</taxon>
        <taxon>Metazoa</taxon>
        <taxon>Ecdysozoa</taxon>
        <taxon>Arthropoda</taxon>
        <taxon>Hexapoda</taxon>
        <taxon>Insecta</taxon>
        <taxon>Pterygota</taxon>
        <taxon>Neoptera</taxon>
        <taxon>Endopterygota</taxon>
        <taxon>Diptera</taxon>
        <taxon>Brachycera</taxon>
        <taxon>Muscomorpha</taxon>
        <taxon>Ephydroidea</taxon>
        <taxon>Drosophilidae</taxon>
        <taxon>Drosophila</taxon>
        <taxon>Sophophora</taxon>
    </lineage>
</organism>
<evidence type="ECO:0000256" key="1">
    <source>
        <dbReference type="SAM" id="MobiDB-lite"/>
    </source>
</evidence>
<sequence length="458" mass="51571">MKAVLGNNVYVRALTETMLIEWNQLTSARAAQGSQLQNPYGKGAENSPLLSGKRGWKRQRLVLNPKPGKLNDDASSYRPLCMLNTTGKIFERLICTHLEKELDQLRALSDHQFGFRRKRSTIDAIQTVTQLAANAIEGERWLGGSKEYCLVCTLDVKNAFNSANWNLVLQALHRMGISNYLIVADYFKDRALTYSSDVGVHEYLVTGGVPQGAVLGPILWNVMYDEILRQVLPAGCTVVGFADDIALVTVAKTLDEITDRCSLAIDTLMCWLADNGLADRIIQPPVQSCLQTLRTAHHRQLLHGIRGSRASGSRYYTDRPAGGRTKNWEHRKQDSAQQHDRGMAKERRHGQVDFYLTQMISGHGCFKEYLHRFNHEQNPYCDHCGTGSIEDADHALFICPLFVRYRAEAETTTVCNLTADNVISCMLESQSKWDAIANMAAAILKELRRRERSRRIQS</sequence>
<dbReference type="CDD" id="cd01650">
    <property type="entry name" value="RT_nLTR_like"/>
    <property type="match status" value="1"/>
</dbReference>
<evidence type="ECO:0000313" key="3">
    <source>
        <dbReference type="Proteomes" id="UP001652628"/>
    </source>
</evidence>
<keyword evidence="3" id="KW-1185">Reference proteome</keyword>
<dbReference type="SUPFAM" id="SSF56672">
    <property type="entry name" value="DNA/RNA polymerases"/>
    <property type="match status" value="1"/>
</dbReference>
<dbReference type="GeneID" id="139353939"/>
<dbReference type="InterPro" id="IPR000477">
    <property type="entry name" value="RT_dom"/>
</dbReference>
<reference evidence="4" key="1">
    <citation type="submission" date="2025-08" db="UniProtKB">
        <authorList>
            <consortium name="RefSeq"/>
        </authorList>
    </citation>
    <scope>IDENTIFICATION</scope>
</reference>
<feature type="region of interest" description="Disordered" evidence="1">
    <location>
        <begin position="321"/>
        <end position="345"/>
    </location>
</feature>
<dbReference type="RefSeq" id="XP_070854243.1">
    <property type="nucleotide sequence ID" value="XM_070998142.1"/>
</dbReference>
<dbReference type="PROSITE" id="PS50878">
    <property type="entry name" value="RT_POL"/>
    <property type="match status" value="1"/>
</dbReference>
<evidence type="ECO:0000259" key="2">
    <source>
        <dbReference type="PROSITE" id="PS50878"/>
    </source>
</evidence>
<accession>A0ABM4TW91</accession>
<dbReference type="Pfam" id="PF00078">
    <property type="entry name" value="RVT_1"/>
    <property type="match status" value="1"/>
</dbReference>
<proteinExistence type="predicted"/>
<dbReference type="Proteomes" id="UP001652628">
    <property type="component" value="Chromosome Y"/>
</dbReference>
<evidence type="ECO:0000313" key="4">
    <source>
        <dbReference type="RefSeq" id="XP_070854243.1"/>
    </source>
</evidence>
<feature type="compositionally biased region" description="Basic and acidic residues" evidence="1">
    <location>
        <begin position="326"/>
        <end position="345"/>
    </location>
</feature>
<gene>
    <name evidence="4" type="primary">LOC139353939</name>
</gene>
<protein>
    <recommendedName>
        <fullName evidence="2">Reverse transcriptase domain-containing protein</fullName>
    </recommendedName>
</protein>